<comment type="caution">
    <text evidence="2">The sequence shown here is derived from an EMBL/GenBank/DDBJ whole genome shotgun (WGS) entry which is preliminary data.</text>
</comment>
<accession>A0A8T2RAM4</accession>
<dbReference type="EMBL" id="CM035434">
    <property type="protein sequence ID" value="KAH7292585.1"/>
    <property type="molecule type" value="Genomic_DNA"/>
</dbReference>
<feature type="region of interest" description="Disordered" evidence="1">
    <location>
        <begin position="1"/>
        <end position="81"/>
    </location>
</feature>
<feature type="compositionally biased region" description="Polar residues" evidence="1">
    <location>
        <begin position="47"/>
        <end position="65"/>
    </location>
</feature>
<dbReference type="AlphaFoldDB" id="A0A8T2RAM4"/>
<reference evidence="2" key="1">
    <citation type="submission" date="2021-08" db="EMBL/GenBank/DDBJ databases">
        <title>WGS assembly of Ceratopteris richardii.</title>
        <authorList>
            <person name="Marchant D.B."/>
            <person name="Chen G."/>
            <person name="Jenkins J."/>
            <person name="Shu S."/>
            <person name="Leebens-Mack J."/>
            <person name="Grimwood J."/>
            <person name="Schmutz J."/>
            <person name="Soltis P."/>
            <person name="Soltis D."/>
            <person name="Chen Z.-H."/>
        </authorList>
    </citation>
    <scope>NUCLEOTIDE SEQUENCE</scope>
    <source>
        <strain evidence="2">Whitten #5841</strain>
        <tissue evidence="2">Leaf</tissue>
    </source>
</reference>
<gene>
    <name evidence="2" type="ORF">KP509_29G076000</name>
</gene>
<dbReference type="Proteomes" id="UP000825935">
    <property type="component" value="Chromosome 29"/>
</dbReference>
<feature type="compositionally biased region" description="Polar residues" evidence="1">
    <location>
        <begin position="1"/>
        <end position="10"/>
    </location>
</feature>
<sequence>MDAQAFSPSQGVLRVSKSYQAPSQSPMDTHPSIVKRPIPSISRRSPMDSQSIADGLNQSRRSQSPMDPISRDGLHRDFPHRRSSLLRDPHLLSFSSAVVSF</sequence>
<organism evidence="2 3">
    <name type="scientific">Ceratopteris richardii</name>
    <name type="common">Triangle waterfern</name>
    <dbReference type="NCBI Taxonomy" id="49495"/>
    <lineage>
        <taxon>Eukaryota</taxon>
        <taxon>Viridiplantae</taxon>
        <taxon>Streptophyta</taxon>
        <taxon>Embryophyta</taxon>
        <taxon>Tracheophyta</taxon>
        <taxon>Polypodiopsida</taxon>
        <taxon>Polypodiidae</taxon>
        <taxon>Polypodiales</taxon>
        <taxon>Pteridineae</taxon>
        <taxon>Pteridaceae</taxon>
        <taxon>Parkerioideae</taxon>
        <taxon>Ceratopteris</taxon>
    </lineage>
</organism>
<name>A0A8T2RAM4_CERRI</name>
<keyword evidence="3" id="KW-1185">Reference proteome</keyword>
<proteinExistence type="predicted"/>
<protein>
    <submittedName>
        <fullName evidence="2">Uncharacterized protein</fullName>
    </submittedName>
</protein>
<evidence type="ECO:0000313" key="2">
    <source>
        <dbReference type="EMBL" id="KAH7292585.1"/>
    </source>
</evidence>
<feature type="compositionally biased region" description="Polar residues" evidence="1">
    <location>
        <begin position="17"/>
        <end position="27"/>
    </location>
</feature>
<evidence type="ECO:0000313" key="3">
    <source>
        <dbReference type="Proteomes" id="UP000825935"/>
    </source>
</evidence>
<evidence type="ECO:0000256" key="1">
    <source>
        <dbReference type="SAM" id="MobiDB-lite"/>
    </source>
</evidence>